<evidence type="ECO:0000313" key="2">
    <source>
        <dbReference type="Proteomes" id="UP000223025"/>
    </source>
</evidence>
<dbReference type="RefSeq" id="YP_009612018.1">
    <property type="nucleotide sequence ID" value="NC_042013.1"/>
</dbReference>
<accession>A0A2L0UZW4</accession>
<organism evidence="1 2">
    <name type="scientific">Agrobacterium phage Atu_ph07</name>
    <dbReference type="NCBI Taxonomy" id="2024264"/>
    <lineage>
        <taxon>Viruses</taxon>
        <taxon>Duplodnaviria</taxon>
        <taxon>Heunggongvirae</taxon>
        <taxon>Uroviricota</taxon>
        <taxon>Caudoviricetes</taxon>
        <taxon>Polybotosvirus</taxon>
        <taxon>Polybotosvirus Atuph07</taxon>
    </lineage>
</organism>
<keyword evidence="2" id="KW-1185">Reference proteome</keyword>
<sequence>MCFSFDVKFSKEHNDYIVVINDITTGINLQLNINDKYHMFETIHEVIDFLHVVDIMDEIPKFY</sequence>
<proteinExistence type="predicted"/>
<dbReference type="EMBL" id="MF403008">
    <property type="protein sequence ID" value="AUZ95112.1"/>
    <property type="molecule type" value="Genomic_DNA"/>
</dbReference>
<evidence type="ECO:0000313" key="1">
    <source>
        <dbReference type="EMBL" id="AUZ95112.1"/>
    </source>
</evidence>
<dbReference type="KEGG" id="vg:40088356"/>
<dbReference type="Proteomes" id="UP000223025">
    <property type="component" value="Segment"/>
</dbReference>
<reference evidence="1 2" key="1">
    <citation type="submission" date="2017-06" db="EMBL/GenBank/DDBJ databases">
        <authorList>
            <person name="Kim H.J."/>
            <person name="Triplett B.A."/>
        </authorList>
    </citation>
    <scope>NUCLEOTIDE SEQUENCE [LARGE SCALE GENOMIC DNA]</scope>
</reference>
<name>A0A2L0UZW4_9CAUD</name>
<protein>
    <submittedName>
        <fullName evidence="1">Uncharacterized protein</fullName>
    </submittedName>
</protein>
<dbReference type="GeneID" id="40088356"/>